<comment type="caution">
    <text evidence="2">The sequence shown here is derived from an EMBL/GenBank/DDBJ whole genome shotgun (WGS) entry which is preliminary data.</text>
</comment>
<feature type="region of interest" description="Disordered" evidence="1">
    <location>
        <begin position="89"/>
        <end position="110"/>
    </location>
</feature>
<dbReference type="Proteomes" id="UP000198211">
    <property type="component" value="Unassembled WGS sequence"/>
</dbReference>
<feature type="region of interest" description="Disordered" evidence="1">
    <location>
        <begin position="37"/>
        <end position="58"/>
    </location>
</feature>
<keyword evidence="3" id="KW-1185">Reference proteome</keyword>
<sequence>MVAGAGKTPRHNLTDDERQLCLNAMLGERRERRIRRAEAKEGKAAVAKKKKGTRKKATKLTTPAMEIAETKGTCSAKVERSTIVVAEGAERAEAKATTAEHPEEAKATDDMAANRSTAVISEVMSGLVEAVAVAHDPNAETAVAVDSTVVVPV</sequence>
<name>A0A225W1J1_9STRA</name>
<evidence type="ECO:0000313" key="2">
    <source>
        <dbReference type="EMBL" id="OWZ11621.1"/>
    </source>
</evidence>
<organism evidence="2 3">
    <name type="scientific">Phytophthora megakarya</name>
    <dbReference type="NCBI Taxonomy" id="4795"/>
    <lineage>
        <taxon>Eukaryota</taxon>
        <taxon>Sar</taxon>
        <taxon>Stramenopiles</taxon>
        <taxon>Oomycota</taxon>
        <taxon>Peronosporomycetes</taxon>
        <taxon>Peronosporales</taxon>
        <taxon>Peronosporaceae</taxon>
        <taxon>Phytophthora</taxon>
    </lineage>
</organism>
<evidence type="ECO:0000313" key="3">
    <source>
        <dbReference type="Proteomes" id="UP000198211"/>
    </source>
</evidence>
<proteinExistence type="predicted"/>
<dbReference type="AlphaFoldDB" id="A0A225W1J1"/>
<feature type="compositionally biased region" description="Basic and acidic residues" evidence="1">
    <location>
        <begin position="89"/>
        <end position="109"/>
    </location>
</feature>
<feature type="compositionally biased region" description="Basic residues" evidence="1">
    <location>
        <begin position="46"/>
        <end position="58"/>
    </location>
</feature>
<evidence type="ECO:0000256" key="1">
    <source>
        <dbReference type="SAM" id="MobiDB-lite"/>
    </source>
</evidence>
<dbReference type="EMBL" id="NBNE01002074">
    <property type="protein sequence ID" value="OWZ11621.1"/>
    <property type="molecule type" value="Genomic_DNA"/>
</dbReference>
<protein>
    <submittedName>
        <fullName evidence="2">Pleiotropic drug resistance protein transporter</fullName>
    </submittedName>
</protein>
<accession>A0A225W1J1</accession>
<reference evidence="3" key="1">
    <citation type="submission" date="2017-03" db="EMBL/GenBank/DDBJ databases">
        <title>Phytopthora megakarya and P. palmivora, two closely related causual agents of cacao black pod achieved similar genome size and gene model numbers by different mechanisms.</title>
        <authorList>
            <person name="Ali S."/>
            <person name="Shao J."/>
            <person name="Larry D.J."/>
            <person name="Kronmiller B."/>
            <person name="Shen D."/>
            <person name="Strem M.D."/>
            <person name="Melnick R.L."/>
            <person name="Guiltinan M.J."/>
            <person name="Tyler B.M."/>
            <person name="Meinhardt L.W."/>
            <person name="Bailey B.A."/>
        </authorList>
    </citation>
    <scope>NUCLEOTIDE SEQUENCE [LARGE SCALE GENOMIC DNA]</scope>
    <source>
        <strain evidence="3">zdho120</strain>
    </source>
</reference>
<gene>
    <name evidence="2" type="ORF">PHMEG_00015325</name>
</gene>